<evidence type="ECO:0000313" key="2">
    <source>
        <dbReference type="EMBL" id="GGK72615.1"/>
    </source>
</evidence>
<accession>A0A917VFH4</accession>
<keyword evidence="3" id="KW-1185">Reference proteome</keyword>
<gene>
    <name evidence="2" type="ORF">GCM10010094_37080</name>
</gene>
<dbReference type="Proteomes" id="UP000637788">
    <property type="component" value="Unassembled WGS sequence"/>
</dbReference>
<feature type="region of interest" description="Disordered" evidence="1">
    <location>
        <begin position="23"/>
        <end position="46"/>
    </location>
</feature>
<evidence type="ECO:0000256" key="1">
    <source>
        <dbReference type="SAM" id="MobiDB-lite"/>
    </source>
</evidence>
<evidence type="ECO:0000313" key="3">
    <source>
        <dbReference type="Proteomes" id="UP000637788"/>
    </source>
</evidence>
<sequence length="84" mass="8851">MAGIPGLFVVLVFSGAMVMTVTGPSPEPPVPPETTPQPAARDAHATRAPVDSMVALMLRGRRGVVVLRLPVMSMHDSATFQMPV</sequence>
<reference evidence="2" key="2">
    <citation type="submission" date="2020-09" db="EMBL/GenBank/DDBJ databases">
        <authorList>
            <person name="Sun Q."/>
            <person name="Ohkuma M."/>
        </authorList>
    </citation>
    <scope>NUCLEOTIDE SEQUENCE</scope>
    <source>
        <strain evidence="2">JCM 3035</strain>
    </source>
</reference>
<feature type="compositionally biased region" description="Pro residues" evidence="1">
    <location>
        <begin position="25"/>
        <end position="35"/>
    </location>
</feature>
<comment type="caution">
    <text evidence="2">The sequence shown here is derived from an EMBL/GenBank/DDBJ whole genome shotgun (WGS) entry which is preliminary data.</text>
</comment>
<dbReference type="EMBL" id="BMPQ01000008">
    <property type="protein sequence ID" value="GGK72615.1"/>
    <property type="molecule type" value="Genomic_DNA"/>
</dbReference>
<dbReference type="AlphaFoldDB" id="A0A917VFH4"/>
<protein>
    <submittedName>
        <fullName evidence="2">Uncharacterized protein</fullName>
    </submittedName>
</protein>
<name>A0A917VFH4_9ACTN</name>
<organism evidence="2 3">
    <name type="scientific">Streptomyces flaveus</name>
    <dbReference type="NCBI Taxonomy" id="66370"/>
    <lineage>
        <taxon>Bacteria</taxon>
        <taxon>Bacillati</taxon>
        <taxon>Actinomycetota</taxon>
        <taxon>Actinomycetes</taxon>
        <taxon>Kitasatosporales</taxon>
        <taxon>Streptomycetaceae</taxon>
        <taxon>Streptomyces</taxon>
        <taxon>Streptomyces aurantiacus group</taxon>
    </lineage>
</organism>
<proteinExistence type="predicted"/>
<reference evidence="2" key="1">
    <citation type="journal article" date="2014" name="Int. J. Syst. Evol. Microbiol.">
        <title>Complete genome sequence of Corynebacterium casei LMG S-19264T (=DSM 44701T), isolated from a smear-ripened cheese.</title>
        <authorList>
            <consortium name="US DOE Joint Genome Institute (JGI-PGF)"/>
            <person name="Walter F."/>
            <person name="Albersmeier A."/>
            <person name="Kalinowski J."/>
            <person name="Ruckert C."/>
        </authorList>
    </citation>
    <scope>NUCLEOTIDE SEQUENCE</scope>
    <source>
        <strain evidence="2">JCM 3035</strain>
    </source>
</reference>